<dbReference type="Gene3D" id="2.120.10.30">
    <property type="entry name" value="TolB, C-terminal domain"/>
    <property type="match status" value="1"/>
</dbReference>
<name>A0A8J7PX32_9PROT</name>
<dbReference type="SUPFAM" id="SSF63825">
    <property type="entry name" value="YWTD domain"/>
    <property type="match status" value="1"/>
</dbReference>
<dbReference type="EMBL" id="JAFKGL010000011">
    <property type="protein sequence ID" value="MBN9412618.1"/>
    <property type="molecule type" value="Genomic_DNA"/>
</dbReference>
<dbReference type="Proteomes" id="UP000664414">
    <property type="component" value="Unassembled WGS sequence"/>
</dbReference>
<reference evidence="1" key="1">
    <citation type="submission" date="2021-02" db="EMBL/GenBank/DDBJ databases">
        <title>Thiocyanate and organic carbon inputs drive convergent selection for specific autotrophic Afipia and Thiobacillus strains within complex microbiomes.</title>
        <authorList>
            <person name="Huddy R.J."/>
            <person name="Sachdeva R."/>
            <person name="Kadzinga F."/>
            <person name="Kantor R.S."/>
            <person name="Harrison S.T.L."/>
            <person name="Banfield J.F."/>
        </authorList>
    </citation>
    <scope>NUCLEOTIDE SEQUENCE</scope>
    <source>
        <strain evidence="1">SCN18_10_11_15_R4_P_38_20</strain>
    </source>
</reference>
<proteinExistence type="predicted"/>
<dbReference type="InterPro" id="IPR011042">
    <property type="entry name" value="6-blade_b-propeller_TolB-like"/>
</dbReference>
<gene>
    <name evidence="1" type="ORF">J0H12_01655</name>
</gene>
<evidence type="ECO:0000313" key="1">
    <source>
        <dbReference type="EMBL" id="MBN9412618.1"/>
    </source>
</evidence>
<accession>A0A8J7PX32</accession>
<protein>
    <submittedName>
        <fullName evidence="1">Beta-propeller fold lactonase family protein</fullName>
    </submittedName>
</protein>
<evidence type="ECO:0000313" key="2">
    <source>
        <dbReference type="Proteomes" id="UP000664414"/>
    </source>
</evidence>
<organism evidence="1 2">
    <name type="scientific">Candidatus Paracaedimonas acanthamoebae</name>
    <dbReference type="NCBI Taxonomy" id="244581"/>
    <lineage>
        <taxon>Bacteria</taxon>
        <taxon>Pseudomonadati</taxon>
        <taxon>Pseudomonadota</taxon>
        <taxon>Alphaproteobacteria</taxon>
        <taxon>Holosporales</taxon>
        <taxon>Caedimonadaceae</taxon>
        <taxon>Candidatus Paracaedimonas</taxon>
    </lineage>
</organism>
<dbReference type="Pfam" id="PF10282">
    <property type="entry name" value="Lactonase"/>
    <property type="match status" value="1"/>
</dbReference>
<sequence length="751" mass="87123">MCVKKLTIYLSLIQNYIKAILASHHLSLLLCRFVFISVLTYTVSAKTVENDATLNNFPQNYIELKPSETFVVKRETQPSQLFPTFLTSINNQILISNYQDIYVLDYEQATLSKLKNADQKNFKSWTPSGMHYNEKNKELFVSNELLNSIIVFSFSDKKQLTTKYVYSGFNEPKNIYCSKTDELVVANYSANKVSFYKRNLSKLTLLWEQELFGCHGVCILDNKVYACGVGTIACWDFEGKELYRCQSILGKDLLFPTSVMPLSDSKTLAVCDAKSGYCFLVTPQLKGIKYLGGNGIGLHKFNHPYSIYSHHDELVVTSVYQDRIAFINLKTNRVQSYCLHPNNWEWLKNETMDPNITINPTSNNLSQLNEIMLFENLWFPARDRLQYKEKFLFMPSYIVPKSLGIMAQPWYAISYAENENKLLLLANNSRIALLIDKKTNYMEFIDLHTIDCWGNGVDILTPQGKRHLDSYHFLRHTPEEFYQQLPFRTLQELAEFIGIKSEQLEIKSSAPPFIRLNQIIKERPLNESERADLSSEFFTYMTDTNNPLYANILEVFSFYALTKSKNYSLLHCFGDKAYRIFQKIPEEQKKEYIAYLKIILTAQPKLTKAQQEKLFDIMKDARYLTNILAYSIAFIKPKTSYKNRTVLLETMKKLNLENRTLLFKDLLYFSQGLSDKKLDLFIYSIIDKDKLIIDRKIPMILAKLVDQGFSSVIKKSLLVTFLSFLPSQHQEIFLNFILDISIILNKNINAI</sequence>
<comment type="caution">
    <text evidence="1">The sequence shown here is derived from an EMBL/GenBank/DDBJ whole genome shotgun (WGS) entry which is preliminary data.</text>
</comment>
<dbReference type="InterPro" id="IPR019405">
    <property type="entry name" value="Lactonase_7-beta_prop"/>
</dbReference>
<dbReference type="AlphaFoldDB" id="A0A8J7PX32"/>